<dbReference type="Gene3D" id="3.40.50.300">
    <property type="entry name" value="P-loop containing nucleotide triphosphate hydrolases"/>
    <property type="match status" value="3"/>
</dbReference>
<dbReference type="PANTHER" id="PTHR24029">
    <property type="entry name" value="UVRABC SYSTEM PROTEIN B"/>
    <property type="match status" value="1"/>
</dbReference>
<evidence type="ECO:0000256" key="10">
    <source>
        <dbReference type="ARBA" id="ARBA00023236"/>
    </source>
</evidence>
<comment type="subcellular location">
    <subcellularLocation>
        <location evidence="1 13 14">Cytoplasm</location>
    </subcellularLocation>
</comment>
<dbReference type="InterPro" id="IPR001943">
    <property type="entry name" value="UVR_dom"/>
</dbReference>
<comment type="caution">
    <text evidence="20">The sequence shown here is derived from an EMBL/GenBank/DDBJ whole genome shotgun (WGS) entry which is preliminary data.</text>
</comment>
<evidence type="ECO:0000259" key="19">
    <source>
        <dbReference type="PROSITE" id="PS51194"/>
    </source>
</evidence>
<keyword evidence="3 13" id="KW-0963">Cytoplasm</keyword>
<evidence type="ECO:0000256" key="5">
    <source>
        <dbReference type="ARBA" id="ARBA00022763"/>
    </source>
</evidence>
<keyword evidence="5 13" id="KW-0227">DNA damage</keyword>
<dbReference type="GO" id="GO:0016887">
    <property type="term" value="F:ATP hydrolysis activity"/>
    <property type="evidence" value="ECO:0007669"/>
    <property type="project" value="InterPro"/>
</dbReference>
<dbReference type="CDD" id="cd17916">
    <property type="entry name" value="DEXHc_UvrB"/>
    <property type="match status" value="1"/>
</dbReference>
<dbReference type="GO" id="GO:0006289">
    <property type="term" value="P:nucleotide-excision repair"/>
    <property type="evidence" value="ECO:0007669"/>
    <property type="project" value="UniProtKB-UniRule"/>
</dbReference>
<comment type="subunit">
    <text evidence="11 13 14">Forms a heterotetramer with UvrA during the search for lesions. Interacts with UvrC in an incision complex.</text>
</comment>
<dbReference type="SMART" id="SM00487">
    <property type="entry name" value="DEXDc"/>
    <property type="match status" value="1"/>
</dbReference>
<dbReference type="HOGENOM" id="CLU_009621_0_0_5"/>
<dbReference type="PROSITE" id="PS51194">
    <property type="entry name" value="HELICASE_CTER"/>
    <property type="match status" value="1"/>
</dbReference>
<keyword evidence="4 13" id="KW-0547">Nucleotide-binding</keyword>
<protein>
    <recommendedName>
        <fullName evidence="12 13">UvrABC system protein B</fullName>
        <shortName evidence="13">Protein UvrB</shortName>
    </recommendedName>
    <alternativeName>
        <fullName evidence="13">Excinuclease ABC subunit B</fullName>
    </alternativeName>
</protein>
<dbReference type="InterPro" id="IPR004807">
    <property type="entry name" value="UvrB"/>
</dbReference>
<name>Q0G0K8_9HYPH</name>
<dbReference type="Pfam" id="PF12344">
    <property type="entry name" value="UvrB"/>
    <property type="match status" value="1"/>
</dbReference>
<reference evidence="20 21" key="1">
    <citation type="journal article" date="2010" name="J. Bacteriol.">
        <title>Genome sequence of Fulvimarina pelagi HTCC2506T, a Mn(II)-oxidizing alphaproteobacterium possessing an aerobic anoxygenic photosynthetic gene cluster and Xanthorhodopsin.</title>
        <authorList>
            <person name="Kang I."/>
            <person name="Oh H.M."/>
            <person name="Lim S.I."/>
            <person name="Ferriera S."/>
            <person name="Giovannoni S.J."/>
            <person name="Cho J.C."/>
        </authorList>
    </citation>
    <scope>NUCLEOTIDE SEQUENCE [LARGE SCALE GENOMIC DNA]</scope>
    <source>
        <strain evidence="20 21">HTCC2506</strain>
    </source>
</reference>
<feature type="region of interest" description="Disordered" evidence="16">
    <location>
        <begin position="1"/>
        <end position="116"/>
    </location>
</feature>
<feature type="binding site" evidence="13">
    <location>
        <begin position="217"/>
        <end position="224"/>
    </location>
    <ligand>
        <name>ATP</name>
        <dbReference type="ChEBI" id="CHEBI:30616"/>
    </ligand>
</feature>
<dbReference type="GO" id="GO:0009381">
    <property type="term" value="F:excinuclease ABC activity"/>
    <property type="evidence" value="ECO:0007669"/>
    <property type="project" value="UniProtKB-UniRule"/>
</dbReference>
<evidence type="ECO:0000256" key="3">
    <source>
        <dbReference type="ARBA" id="ARBA00022490"/>
    </source>
</evidence>
<feature type="domain" description="Helicase C-terminal" evidence="19">
    <location>
        <begin position="609"/>
        <end position="762"/>
    </location>
</feature>
<dbReference type="InterPro" id="IPR027417">
    <property type="entry name" value="P-loop_NTPase"/>
</dbReference>
<evidence type="ECO:0000256" key="11">
    <source>
        <dbReference type="ARBA" id="ARBA00026033"/>
    </source>
</evidence>
<feature type="compositionally biased region" description="Basic and acidic residues" evidence="16">
    <location>
        <begin position="907"/>
        <end position="920"/>
    </location>
</feature>
<dbReference type="InterPro" id="IPR036876">
    <property type="entry name" value="UVR_dom_sf"/>
</dbReference>
<feature type="coiled-coil region" evidence="15">
    <location>
        <begin position="807"/>
        <end position="839"/>
    </location>
</feature>
<dbReference type="Pfam" id="PF17757">
    <property type="entry name" value="UvrB_inter"/>
    <property type="match status" value="1"/>
</dbReference>
<dbReference type="SUPFAM" id="SSF52540">
    <property type="entry name" value="P-loop containing nucleoside triphosphate hydrolases"/>
    <property type="match status" value="2"/>
</dbReference>
<dbReference type="STRING" id="217511.GCA_001463845_02051"/>
<dbReference type="Pfam" id="PF02151">
    <property type="entry name" value="UVR"/>
    <property type="match status" value="1"/>
</dbReference>
<gene>
    <name evidence="13" type="primary">uvrB</name>
    <name evidence="20" type="ORF">FP2506_18874</name>
</gene>
<dbReference type="GO" id="GO:0005737">
    <property type="term" value="C:cytoplasm"/>
    <property type="evidence" value="ECO:0007669"/>
    <property type="project" value="UniProtKB-SubCell"/>
</dbReference>
<evidence type="ECO:0000256" key="13">
    <source>
        <dbReference type="HAMAP-Rule" id="MF_00204"/>
    </source>
</evidence>
<dbReference type="InterPro" id="IPR006935">
    <property type="entry name" value="Helicase/UvrB_N"/>
</dbReference>
<dbReference type="EMBL" id="AATP01000005">
    <property type="protein sequence ID" value="EAU40981.1"/>
    <property type="molecule type" value="Genomic_DNA"/>
</dbReference>
<evidence type="ECO:0000259" key="17">
    <source>
        <dbReference type="PROSITE" id="PS50151"/>
    </source>
</evidence>
<evidence type="ECO:0000256" key="7">
    <source>
        <dbReference type="ARBA" id="ARBA00022840"/>
    </source>
</evidence>
<feature type="region of interest" description="Disordered" evidence="16">
    <location>
        <begin position="844"/>
        <end position="1094"/>
    </location>
</feature>
<proteinExistence type="inferred from homology"/>
<evidence type="ECO:0000256" key="12">
    <source>
        <dbReference type="ARBA" id="ARBA00029504"/>
    </source>
</evidence>
<dbReference type="SUPFAM" id="SSF46600">
    <property type="entry name" value="C-terminal UvrC-binding domain of UvrB"/>
    <property type="match status" value="1"/>
</dbReference>
<comment type="similarity">
    <text evidence="2 13 14">Belongs to the UvrB family.</text>
</comment>
<evidence type="ECO:0000256" key="9">
    <source>
        <dbReference type="ARBA" id="ARBA00023204"/>
    </source>
</evidence>
<evidence type="ECO:0000313" key="21">
    <source>
        <dbReference type="Proteomes" id="UP000004310"/>
    </source>
</evidence>
<feature type="compositionally biased region" description="Basic and acidic residues" evidence="16">
    <location>
        <begin position="1036"/>
        <end position="1063"/>
    </location>
</feature>
<keyword evidence="15" id="KW-0175">Coiled coil</keyword>
<feature type="compositionally biased region" description="Low complexity" evidence="16">
    <location>
        <begin position="848"/>
        <end position="861"/>
    </location>
</feature>
<feature type="short sequence motif" description="Beta-hairpin" evidence="13">
    <location>
        <begin position="270"/>
        <end position="293"/>
    </location>
</feature>
<evidence type="ECO:0000256" key="8">
    <source>
        <dbReference type="ARBA" id="ARBA00022881"/>
    </source>
</evidence>
<dbReference type="GO" id="GO:0003677">
    <property type="term" value="F:DNA binding"/>
    <property type="evidence" value="ECO:0007669"/>
    <property type="project" value="UniProtKB-UniRule"/>
</dbReference>
<feature type="compositionally biased region" description="Low complexity" evidence="16">
    <location>
        <begin position="870"/>
        <end position="889"/>
    </location>
</feature>
<dbReference type="PANTHER" id="PTHR24029:SF0">
    <property type="entry name" value="UVRABC SYSTEM PROTEIN B"/>
    <property type="match status" value="1"/>
</dbReference>
<dbReference type="SMART" id="SM00490">
    <property type="entry name" value="HELICc"/>
    <property type="match status" value="1"/>
</dbReference>
<keyword evidence="10 13" id="KW-0742">SOS response</keyword>
<dbReference type="Proteomes" id="UP000004310">
    <property type="component" value="Unassembled WGS sequence"/>
</dbReference>
<feature type="compositionally biased region" description="Polar residues" evidence="16">
    <location>
        <begin position="1013"/>
        <end position="1035"/>
    </location>
</feature>
<keyword evidence="8 13" id="KW-0267">Excision nuclease</keyword>
<evidence type="ECO:0000256" key="2">
    <source>
        <dbReference type="ARBA" id="ARBA00008533"/>
    </source>
</evidence>
<dbReference type="Pfam" id="PF00271">
    <property type="entry name" value="Helicase_C"/>
    <property type="match status" value="1"/>
</dbReference>
<keyword evidence="9 13" id="KW-0234">DNA repair</keyword>
<evidence type="ECO:0000256" key="16">
    <source>
        <dbReference type="SAM" id="MobiDB-lite"/>
    </source>
</evidence>
<dbReference type="Gene3D" id="6.10.140.240">
    <property type="match status" value="1"/>
</dbReference>
<dbReference type="eggNOG" id="COG0556">
    <property type="taxonomic scope" value="Bacteria"/>
</dbReference>
<feature type="compositionally biased region" description="Polar residues" evidence="16">
    <location>
        <begin position="942"/>
        <end position="955"/>
    </location>
</feature>
<evidence type="ECO:0000313" key="20">
    <source>
        <dbReference type="EMBL" id="EAU40981.1"/>
    </source>
</evidence>
<dbReference type="Pfam" id="PF04851">
    <property type="entry name" value="ResIII"/>
    <property type="match status" value="1"/>
</dbReference>
<evidence type="ECO:0000256" key="4">
    <source>
        <dbReference type="ARBA" id="ARBA00022741"/>
    </source>
</evidence>
<accession>Q0G0K8</accession>
<evidence type="ECO:0000256" key="6">
    <source>
        <dbReference type="ARBA" id="ARBA00022769"/>
    </source>
</evidence>
<keyword evidence="6 13" id="KW-0228">DNA excision</keyword>
<feature type="domain" description="Helicase ATP-binding" evidence="18">
    <location>
        <begin position="204"/>
        <end position="357"/>
    </location>
</feature>
<dbReference type="PROSITE" id="PS51192">
    <property type="entry name" value="HELICASE_ATP_BIND_1"/>
    <property type="match status" value="1"/>
</dbReference>
<comment type="function">
    <text evidence="13">The UvrABC repair system catalyzes the recognition and processing of DNA lesions. A damage recognition complex composed of 2 UvrA and 2 UvrB subunits scans DNA for abnormalities. Upon binding of the UvrA(2)B(2) complex to a putative damaged site, the DNA wraps around one UvrB monomer. DNA wrap is dependent on ATP binding by UvrB and probably causes local melting of the DNA helix, facilitating insertion of UvrB beta-hairpin between the DNA strands. Then UvrB probes one DNA strand for the presence of a lesion. If a lesion is found the UvrA subunits dissociate and the UvrB-DNA preincision complex is formed. This complex is subsequently bound by UvrC and the second UvrB is released. If no lesion is found, the DNA wraps around the other UvrB subunit that will check the other stand for damage.</text>
</comment>
<comment type="domain">
    <text evidence="13">The beta-hairpin motif is involved in DNA binding.</text>
</comment>
<dbReference type="InterPro" id="IPR001650">
    <property type="entry name" value="Helicase_C-like"/>
</dbReference>
<dbReference type="HAMAP" id="MF_00204">
    <property type="entry name" value="UvrB"/>
    <property type="match status" value="1"/>
</dbReference>
<dbReference type="InterPro" id="IPR041471">
    <property type="entry name" value="UvrB_inter"/>
</dbReference>
<dbReference type="NCBIfam" id="NF003673">
    <property type="entry name" value="PRK05298.1"/>
    <property type="match status" value="1"/>
</dbReference>
<dbReference type="AlphaFoldDB" id="Q0G0K8"/>
<dbReference type="InterPro" id="IPR014001">
    <property type="entry name" value="Helicase_ATP-bd"/>
</dbReference>
<feature type="compositionally biased region" description="Basic and acidic residues" evidence="16">
    <location>
        <begin position="72"/>
        <end position="83"/>
    </location>
</feature>
<evidence type="ECO:0000256" key="15">
    <source>
        <dbReference type="SAM" id="Coils"/>
    </source>
</evidence>
<dbReference type="GO" id="GO:0009380">
    <property type="term" value="C:excinuclease repair complex"/>
    <property type="evidence" value="ECO:0007669"/>
    <property type="project" value="InterPro"/>
</dbReference>
<sequence>MPDAEAFDEESAFDPTRPARRGGFGEAPQAAFDASEAFSGPIGSWADEIAKTAETRAERTADGDGDPASADAKPKTSARDTKPKAKARTAASDKAQKPMKSARGTSMGGTRDPKERAAAGLNPVAGMDVSLEDAKSLPEGGVTATVQALSDLISSGNPLHKNGEIWLPHRPARPEKSEGGVKFRIASDYTPMGDQPTAIADLVSGVSDQDKTQVLLGVTGSGKTFTVANVIERTQRPALVLAPNKTLAAQLYGEFKAFFPDNAVEYFVSYYDYYQPEAYVPRSDTYIEKESSINEQIDRMRHAATRALLERDDCIIVASVSCIYGIGSVETYTAMTFQMSVGDRLDQRQLLADLVAQQYKRRDMDFQRGSFRVRGDTIEIFPAHLEDAAWRISMFGDEIEAIHEFDPLTGRKTDDLKSVKIYANSHYVTPRPTLNQAIKSIKEELKHRLAELEKAGRLLEAQRLEQRTRFDIEMIEATGSCPGIENYSRYLTGRQPGHPPPTLFEYLPDNALVFIDESHVTVPQIGAMYRGDFRRKATLAEYGFRLPSCMDNRPLRFEEWDAMRPQTVAVSATPSTWELEQSGGVFAEQVIRPTGLTDPPVEIRPARTQVDDLLGEIRETVDRGYRVLCTVLTKRMAEDLTEYLHEQGIRVRYMHSDIDTLERIEIIRDLRLGAFDCLVGINLLREGLDIPECGLVAILDADKEGFLRSETSLIQTIGRAARNVDGKVILYADNETGSMKRAIAETDRRREKQLAYNAEHGITPASVKAKIADILDSYYEKDHVRIDVGGMAEDEGAFVGNNLRAHIEHLEKSMREAAADLDFEKAAKLRDEIKKLQAKELEFGPDAGSGKAKNAKSKGGARNAVEEADPASAAIAMEEEAMSPASGKSKYGKKAKRDRNPIGGDRFGPRGEPLKPRGSGEVEAPASLFRKPSLDGEERSAQRSGSMSSAATNARSESEGQGPGTATPAGKSLFRKNTLDEMTVGRTEKPVGGTPPAKLVRKNTFNGEERSAQRSGSMPSAATNARSDSGGQTVGRTEKPVAGEMPKKPEQVRADKDNTAEPIRRHRVGRGSYEDEADQKRRKRRPSKTGRPGR</sequence>
<evidence type="ECO:0000259" key="18">
    <source>
        <dbReference type="PROSITE" id="PS51192"/>
    </source>
</evidence>
<feature type="domain" description="UVR" evidence="17">
    <location>
        <begin position="804"/>
        <end position="839"/>
    </location>
</feature>
<feature type="compositionally biased region" description="Basic and acidic residues" evidence="16">
    <location>
        <begin position="48"/>
        <end position="62"/>
    </location>
</feature>
<feature type="coiled-coil region" evidence="15">
    <location>
        <begin position="435"/>
        <end position="462"/>
    </location>
</feature>
<dbReference type="NCBIfam" id="TIGR00631">
    <property type="entry name" value="uvrb"/>
    <property type="match status" value="1"/>
</dbReference>
<evidence type="ECO:0000256" key="14">
    <source>
        <dbReference type="RuleBase" id="RU003587"/>
    </source>
</evidence>
<dbReference type="GO" id="GO:0005524">
    <property type="term" value="F:ATP binding"/>
    <property type="evidence" value="ECO:0007669"/>
    <property type="project" value="UniProtKB-UniRule"/>
</dbReference>
<keyword evidence="7 13" id="KW-0067">ATP-binding</keyword>
<dbReference type="PROSITE" id="PS50151">
    <property type="entry name" value="UVR"/>
    <property type="match status" value="1"/>
</dbReference>
<organism evidence="20 21">
    <name type="scientific">Fulvimarina pelagi HTCC2506</name>
    <dbReference type="NCBI Taxonomy" id="314231"/>
    <lineage>
        <taxon>Bacteria</taxon>
        <taxon>Pseudomonadati</taxon>
        <taxon>Pseudomonadota</taxon>
        <taxon>Alphaproteobacteria</taxon>
        <taxon>Hyphomicrobiales</taxon>
        <taxon>Aurantimonadaceae</taxon>
        <taxon>Fulvimarina</taxon>
    </lineage>
</organism>
<dbReference type="GO" id="GO:0009432">
    <property type="term" value="P:SOS response"/>
    <property type="evidence" value="ECO:0007669"/>
    <property type="project" value="UniProtKB-UniRule"/>
</dbReference>
<evidence type="ECO:0000256" key="1">
    <source>
        <dbReference type="ARBA" id="ARBA00004496"/>
    </source>
</evidence>
<dbReference type="CDD" id="cd18790">
    <property type="entry name" value="SF2_C_UvrB"/>
    <property type="match status" value="1"/>
</dbReference>
<feature type="compositionally biased region" description="Basic residues" evidence="16">
    <location>
        <begin position="1080"/>
        <end position="1094"/>
    </location>
</feature>
<dbReference type="InterPro" id="IPR024759">
    <property type="entry name" value="UvrB_YAD/RRR_dom"/>
</dbReference>
<feature type="compositionally biased region" description="Acidic residues" evidence="16">
    <location>
        <begin position="1"/>
        <end position="12"/>
    </location>
</feature>
<dbReference type="Gene3D" id="4.10.860.10">
    <property type="entry name" value="UVR domain"/>
    <property type="match status" value="1"/>
</dbReference>
<feature type="compositionally biased region" description="Basic and acidic residues" evidence="16">
    <location>
        <begin position="932"/>
        <end position="941"/>
    </location>
</feature>
<keyword evidence="21" id="KW-1185">Reference proteome</keyword>